<evidence type="ECO:0000256" key="1">
    <source>
        <dbReference type="ARBA" id="ARBA00004127"/>
    </source>
</evidence>
<gene>
    <name evidence="11" type="ORF">UCREL1_10173</name>
</gene>
<evidence type="ECO:0000256" key="7">
    <source>
        <dbReference type="ARBA" id="ARBA00023136"/>
    </source>
</evidence>
<dbReference type="Proteomes" id="UP000012174">
    <property type="component" value="Unassembled WGS sequence"/>
</dbReference>
<evidence type="ECO:0000256" key="4">
    <source>
        <dbReference type="ARBA" id="ARBA00022692"/>
    </source>
</evidence>
<dbReference type="eggNOG" id="KOG1397">
    <property type="taxonomic scope" value="Eukaryota"/>
</dbReference>
<evidence type="ECO:0000256" key="6">
    <source>
        <dbReference type="ARBA" id="ARBA00023065"/>
    </source>
</evidence>
<dbReference type="GO" id="GO:0012505">
    <property type="term" value="C:endomembrane system"/>
    <property type="evidence" value="ECO:0007669"/>
    <property type="project" value="UniProtKB-SubCell"/>
</dbReference>
<dbReference type="OMA" id="WNPFRHV"/>
<keyword evidence="6" id="KW-0406">Ion transport</keyword>
<feature type="transmembrane region" description="Helical" evidence="9">
    <location>
        <begin position="265"/>
        <end position="287"/>
    </location>
</feature>
<proteinExistence type="inferred from homology"/>
<dbReference type="Gene3D" id="1.20.1420.30">
    <property type="entry name" value="NCX, central ion-binding region"/>
    <property type="match status" value="2"/>
</dbReference>
<evidence type="ECO:0000256" key="9">
    <source>
        <dbReference type="SAM" id="Phobius"/>
    </source>
</evidence>
<keyword evidence="12" id="KW-1185">Reference proteome</keyword>
<feature type="transmembrane region" description="Helical" evidence="9">
    <location>
        <begin position="201"/>
        <end position="223"/>
    </location>
</feature>
<dbReference type="InterPro" id="IPR004837">
    <property type="entry name" value="NaCa_Exmemb"/>
</dbReference>
<evidence type="ECO:0000313" key="12">
    <source>
        <dbReference type="Proteomes" id="UP000012174"/>
    </source>
</evidence>
<feature type="transmembrane region" description="Helical" evidence="9">
    <location>
        <begin position="519"/>
        <end position="536"/>
    </location>
</feature>
<comment type="subcellular location">
    <subcellularLocation>
        <location evidence="1">Endomembrane system</location>
        <topology evidence="1">Multi-pass membrane protein</topology>
    </subcellularLocation>
</comment>
<dbReference type="GO" id="GO:0006874">
    <property type="term" value="P:intracellular calcium ion homeostasis"/>
    <property type="evidence" value="ECO:0007669"/>
    <property type="project" value="TreeGrafter"/>
</dbReference>
<feature type="domain" description="Sodium/calcium exchanger membrane region" evidence="10">
    <location>
        <begin position="170"/>
        <end position="321"/>
    </location>
</feature>
<evidence type="ECO:0000259" key="10">
    <source>
        <dbReference type="Pfam" id="PF01699"/>
    </source>
</evidence>
<keyword evidence="3" id="KW-0813">Transport</keyword>
<comment type="similarity">
    <text evidence="2">Belongs to the Ca(2+):cation antiporter (CaCA) (TC 2.A.19) family.</text>
</comment>
<organism evidence="11 12">
    <name type="scientific">Eutypa lata (strain UCR-EL1)</name>
    <name type="common">Grapevine dieback disease fungus</name>
    <name type="synonym">Eutypa armeniacae</name>
    <dbReference type="NCBI Taxonomy" id="1287681"/>
    <lineage>
        <taxon>Eukaryota</taxon>
        <taxon>Fungi</taxon>
        <taxon>Dikarya</taxon>
        <taxon>Ascomycota</taxon>
        <taxon>Pezizomycotina</taxon>
        <taxon>Sordariomycetes</taxon>
        <taxon>Xylariomycetidae</taxon>
        <taxon>Xylariales</taxon>
        <taxon>Diatrypaceae</taxon>
        <taxon>Eutypa</taxon>
    </lineage>
</organism>
<dbReference type="InterPro" id="IPR044880">
    <property type="entry name" value="NCX_ion-bd_dom_sf"/>
</dbReference>
<keyword evidence="4 9" id="KW-0812">Transmembrane</keyword>
<dbReference type="HOGENOM" id="CLU_008721_4_0_1"/>
<dbReference type="GO" id="GO:0000329">
    <property type="term" value="C:fungal-type vacuole membrane"/>
    <property type="evidence" value="ECO:0007669"/>
    <property type="project" value="TreeGrafter"/>
</dbReference>
<feature type="compositionally biased region" description="Low complexity" evidence="8">
    <location>
        <begin position="1"/>
        <end position="22"/>
    </location>
</feature>
<dbReference type="AlphaFoldDB" id="M7S9R5"/>
<keyword evidence="7 9" id="KW-0472">Membrane</keyword>
<evidence type="ECO:0000256" key="2">
    <source>
        <dbReference type="ARBA" id="ARBA00008170"/>
    </source>
</evidence>
<feature type="transmembrane region" description="Helical" evidence="9">
    <location>
        <begin position="299"/>
        <end position="319"/>
    </location>
</feature>
<sequence length="561" mass="59962">MRARASAQSRRISGGSFGSGIFTKTSRQPTRANTLDAERGEASGYTDTDALAHATSAPAHLRGEPSDIPDSQATAISGEYDNSSESDPKDGGLRRRVGTGKIEGAISEDPENEQPKEKSGWISLRHIEPKEPFTWRNQLERTLGGSWLNVLLVCAPAGIAIHYAGVNGQIVFAVNFIAIIPLAAMLGFATEEIALRTGETLGGLINATFGNAVELIVAIIALFDDKVIVVQTSLIGSVLSNLLLVLGMCFLFGGYNRSEQYFNTTVAQTAASMLALAVGSLIIPTIFTRNTGIVGGDVAKLSHGVSVILLFVYLCYLVFQLKTHSEMFNEESQKVAGKQYDMGVLYKKIPFLNRSLFRRKEEVPGNAIASGLAKSGAGAAFAGAPTEHRNMNAMMMAPNPLEEEEEDEGPQLHIGVAFAQMVIVTVIIAFCAEAMVNGIEAITSTGVVSEEFVGLILLPIVGNACEHATAVTVAVKDKMDLAIGVAIGSSMQVALFLIPLLVVIGWARGNEYMNLAFDDFQVVVLFVSVLLVNYLISDGKSHWLEGYPADTDVSTPGIQTE</sequence>
<reference evidence="12" key="1">
    <citation type="journal article" date="2013" name="Genome Announc.">
        <title>Draft genome sequence of the grapevine dieback fungus Eutypa lata UCR-EL1.</title>
        <authorList>
            <person name="Blanco-Ulate B."/>
            <person name="Rolshausen P.E."/>
            <person name="Cantu D."/>
        </authorList>
    </citation>
    <scope>NUCLEOTIDE SEQUENCE [LARGE SCALE GENOMIC DNA]</scope>
    <source>
        <strain evidence="12">UCR-EL1</strain>
    </source>
</reference>
<evidence type="ECO:0000256" key="5">
    <source>
        <dbReference type="ARBA" id="ARBA00022989"/>
    </source>
</evidence>
<evidence type="ECO:0000256" key="3">
    <source>
        <dbReference type="ARBA" id="ARBA00022448"/>
    </source>
</evidence>
<dbReference type="KEGG" id="ela:UCREL1_10173"/>
<feature type="transmembrane region" description="Helical" evidence="9">
    <location>
        <begin position="170"/>
        <end position="189"/>
    </location>
</feature>
<feature type="transmembrane region" description="Helical" evidence="9">
    <location>
        <begin position="146"/>
        <end position="164"/>
    </location>
</feature>
<name>M7S9R5_EUTLA</name>
<feature type="transmembrane region" description="Helical" evidence="9">
    <location>
        <begin position="481"/>
        <end position="507"/>
    </location>
</feature>
<dbReference type="PANTHER" id="PTHR31503:SF20">
    <property type="entry name" value="CA(2+)_H(+) EXCHANGER, PUTATIVE (EUROFUNG)-RELATED"/>
    <property type="match status" value="1"/>
</dbReference>
<accession>M7S9R5</accession>
<dbReference type="InterPro" id="IPR004713">
    <property type="entry name" value="CaH_exchang"/>
</dbReference>
<feature type="transmembrane region" description="Helical" evidence="9">
    <location>
        <begin position="229"/>
        <end position="253"/>
    </location>
</feature>
<dbReference type="Pfam" id="PF01699">
    <property type="entry name" value="Na_Ca_ex"/>
    <property type="match status" value="2"/>
</dbReference>
<dbReference type="PANTHER" id="PTHR31503">
    <property type="entry name" value="VACUOLAR CALCIUM ION TRANSPORTER"/>
    <property type="match status" value="1"/>
</dbReference>
<feature type="region of interest" description="Disordered" evidence="8">
    <location>
        <begin position="1"/>
        <end position="96"/>
    </location>
</feature>
<feature type="compositionally biased region" description="Polar residues" evidence="8">
    <location>
        <begin position="23"/>
        <end position="33"/>
    </location>
</feature>
<evidence type="ECO:0000313" key="11">
    <source>
        <dbReference type="EMBL" id="EMR62889.1"/>
    </source>
</evidence>
<feature type="compositionally biased region" description="Polar residues" evidence="8">
    <location>
        <begin position="69"/>
        <end position="85"/>
    </location>
</feature>
<dbReference type="EMBL" id="KB707352">
    <property type="protein sequence ID" value="EMR62889.1"/>
    <property type="molecule type" value="Genomic_DNA"/>
</dbReference>
<dbReference type="OrthoDB" id="1699231at2759"/>
<protein>
    <submittedName>
        <fullName evidence="11">Putative calcium proton exchanger protein</fullName>
    </submittedName>
</protein>
<keyword evidence="5 9" id="KW-1133">Transmembrane helix</keyword>
<feature type="domain" description="Sodium/calcium exchanger membrane region" evidence="10">
    <location>
        <begin position="417"/>
        <end position="546"/>
    </location>
</feature>
<evidence type="ECO:0000256" key="8">
    <source>
        <dbReference type="SAM" id="MobiDB-lite"/>
    </source>
</evidence>
<dbReference type="GO" id="GO:0015369">
    <property type="term" value="F:calcium:proton antiporter activity"/>
    <property type="evidence" value="ECO:0007669"/>
    <property type="project" value="UniProtKB-ARBA"/>
</dbReference>